<dbReference type="SUPFAM" id="SSF50475">
    <property type="entry name" value="FMN-binding split barrel"/>
    <property type="match status" value="1"/>
</dbReference>
<dbReference type="EMBL" id="CAFBLT010000002">
    <property type="protein sequence ID" value="CAB4881846.1"/>
    <property type="molecule type" value="Genomic_DNA"/>
</dbReference>
<dbReference type="Gene3D" id="2.30.110.10">
    <property type="entry name" value="Electron Transport, Fmn-binding Protein, Chain A"/>
    <property type="match status" value="1"/>
</dbReference>
<dbReference type="InterPro" id="IPR012349">
    <property type="entry name" value="Split_barrel_FMN-bd"/>
</dbReference>
<accession>A0A6J7EFY4</accession>
<gene>
    <name evidence="1" type="ORF">UFOPK3427_01564</name>
    <name evidence="2" type="ORF">UFOPK4112_00290</name>
</gene>
<proteinExistence type="predicted"/>
<evidence type="ECO:0000313" key="1">
    <source>
        <dbReference type="EMBL" id="CAB4881846.1"/>
    </source>
</evidence>
<name>A0A6J7EFY4_9ZZZZ</name>
<dbReference type="EMBL" id="CAFBPM010000002">
    <property type="protein sequence ID" value="CAB5010648.1"/>
    <property type="molecule type" value="Genomic_DNA"/>
</dbReference>
<protein>
    <submittedName>
        <fullName evidence="1">Unannotated protein</fullName>
    </submittedName>
</protein>
<dbReference type="AlphaFoldDB" id="A0A6J7EFY4"/>
<evidence type="ECO:0000313" key="2">
    <source>
        <dbReference type="EMBL" id="CAB5010648.1"/>
    </source>
</evidence>
<reference evidence="1" key="1">
    <citation type="submission" date="2020-05" db="EMBL/GenBank/DDBJ databases">
        <authorList>
            <person name="Chiriac C."/>
            <person name="Salcher M."/>
            <person name="Ghai R."/>
            <person name="Kavagutti S V."/>
        </authorList>
    </citation>
    <scope>NUCLEOTIDE SEQUENCE</scope>
</reference>
<sequence>MDVNDFAETEIRGPWDSSQVRAFLDEVTIPMRIGVVASSGRPIVLSVWFLRDGDHIIGATRPTSTLIKCLTRNPECGFEIAADSLPYRGVRGSATVEIEHSSGARVLDELLLRYLGSLETPLGKKLRSQSDDEVSFILKPSRLVSWDYSERMA</sequence>
<organism evidence="1">
    <name type="scientific">freshwater metagenome</name>
    <dbReference type="NCBI Taxonomy" id="449393"/>
    <lineage>
        <taxon>unclassified sequences</taxon>
        <taxon>metagenomes</taxon>
        <taxon>ecological metagenomes</taxon>
    </lineage>
</organism>